<evidence type="ECO:0000259" key="1">
    <source>
        <dbReference type="Pfam" id="PF11977"/>
    </source>
</evidence>
<dbReference type="Gene3D" id="3.40.50.11980">
    <property type="match status" value="1"/>
</dbReference>
<dbReference type="GO" id="GO:0032435">
    <property type="term" value="P:negative regulation of proteasomal ubiquitin-dependent protein catabolic process"/>
    <property type="evidence" value="ECO:0007669"/>
    <property type="project" value="TreeGrafter"/>
</dbReference>
<accession>A0AAV6G3D2</accession>
<dbReference type="InterPro" id="IPR021869">
    <property type="entry name" value="RNase_Zc3h12_NYN"/>
</dbReference>
<dbReference type="PANTHER" id="PTHR12876">
    <property type="entry name" value="N4BP1-RELATED"/>
    <property type="match status" value="1"/>
</dbReference>
<organism evidence="2 3">
    <name type="scientific">Alosa alosa</name>
    <name type="common">allis shad</name>
    <dbReference type="NCBI Taxonomy" id="278164"/>
    <lineage>
        <taxon>Eukaryota</taxon>
        <taxon>Metazoa</taxon>
        <taxon>Chordata</taxon>
        <taxon>Craniata</taxon>
        <taxon>Vertebrata</taxon>
        <taxon>Euteleostomi</taxon>
        <taxon>Actinopterygii</taxon>
        <taxon>Neopterygii</taxon>
        <taxon>Teleostei</taxon>
        <taxon>Clupei</taxon>
        <taxon>Clupeiformes</taxon>
        <taxon>Clupeoidei</taxon>
        <taxon>Clupeidae</taxon>
        <taxon>Alosa</taxon>
    </lineage>
</organism>
<dbReference type="EMBL" id="JADWDJ010000015">
    <property type="protein sequence ID" value="KAG5269639.1"/>
    <property type="molecule type" value="Genomic_DNA"/>
</dbReference>
<name>A0AAV6G3D2_9TELE</name>
<reference evidence="2" key="1">
    <citation type="submission" date="2020-10" db="EMBL/GenBank/DDBJ databases">
        <title>Chromosome-scale genome assembly of the Allis shad, Alosa alosa.</title>
        <authorList>
            <person name="Margot Z."/>
            <person name="Christophe K."/>
            <person name="Cabau C."/>
            <person name="Louis A."/>
            <person name="Berthelot C."/>
            <person name="Parey E."/>
            <person name="Roest Crollius H."/>
            <person name="Montfort J."/>
            <person name="Robinson-Rechavi M."/>
            <person name="Bucao C."/>
            <person name="Bouchez O."/>
            <person name="Gislard M."/>
            <person name="Lluch J."/>
            <person name="Milhes M."/>
            <person name="Lampietro C."/>
            <person name="Lopez Roques C."/>
            <person name="Donnadieu C."/>
            <person name="Braasch I."/>
            <person name="Desvignes T."/>
            <person name="Postlethwait J."/>
            <person name="Bobe J."/>
            <person name="Guiguen Y."/>
        </authorList>
    </citation>
    <scope>NUCLEOTIDE SEQUENCE</scope>
    <source>
        <strain evidence="2">M-15738</strain>
        <tissue evidence="2">Blood</tissue>
    </source>
</reference>
<dbReference type="GO" id="GO:0045087">
    <property type="term" value="P:innate immune response"/>
    <property type="evidence" value="ECO:0007669"/>
    <property type="project" value="UniProtKB-KW"/>
</dbReference>
<gene>
    <name evidence="2" type="ORF">AALO_G00204280</name>
</gene>
<dbReference type="GO" id="GO:0031397">
    <property type="term" value="P:negative regulation of protein ubiquitination"/>
    <property type="evidence" value="ECO:0007669"/>
    <property type="project" value="TreeGrafter"/>
</dbReference>
<proteinExistence type="predicted"/>
<dbReference type="Proteomes" id="UP000823561">
    <property type="component" value="Chromosome 15"/>
</dbReference>
<dbReference type="GO" id="GO:0016605">
    <property type="term" value="C:PML body"/>
    <property type="evidence" value="ECO:0007669"/>
    <property type="project" value="UniProtKB-SubCell"/>
</dbReference>
<dbReference type="Pfam" id="PF11977">
    <property type="entry name" value="RNase_Zc3h12a"/>
    <property type="match status" value="1"/>
</dbReference>
<dbReference type="AlphaFoldDB" id="A0AAV6G3D2"/>
<feature type="domain" description="RNase NYN" evidence="1">
    <location>
        <begin position="106"/>
        <end position="231"/>
    </location>
</feature>
<dbReference type="PANTHER" id="PTHR12876:SF28">
    <property type="entry name" value="PROTEIN KHNYN"/>
    <property type="match status" value="1"/>
</dbReference>
<evidence type="ECO:0000313" key="3">
    <source>
        <dbReference type="Proteomes" id="UP000823561"/>
    </source>
</evidence>
<evidence type="ECO:0000313" key="2">
    <source>
        <dbReference type="EMBL" id="KAG5269639.1"/>
    </source>
</evidence>
<dbReference type="GO" id="GO:0003723">
    <property type="term" value="F:RNA binding"/>
    <property type="evidence" value="ECO:0007669"/>
    <property type="project" value="UniProtKB-KW"/>
</dbReference>
<dbReference type="GO" id="GO:0005730">
    <property type="term" value="C:nucleolus"/>
    <property type="evidence" value="ECO:0007669"/>
    <property type="project" value="UniProtKB-SubCell"/>
</dbReference>
<comment type="caution">
    <text evidence="2">The sequence shown here is derived from an EMBL/GenBank/DDBJ whole genome shotgun (WGS) entry which is preliminary data.</text>
</comment>
<sequence>MEKLAKNSGALIVTLPGPDSWSEPYHRILQFTFMKDSFMLPDDPCGKEGPDLSTLLLSKNNIKEISVKILIKDLLGKWEDYSNILKDFKELNLSFSEEPGNDDLPLVIIDGGNVAMSHGLNIFYSFFGIYRAVLHYWNKGYRNIIVCVPNWRKNSEYTGYGYEYLHKLSERGLVALTPSICYDDRFMLKEAKDKTGWIVTNDQFKDFGKEWKDTKNRCIPFEFNGNHFIPITISSEIHQDPQIPASSKVYNYGKAIVQDP</sequence>
<dbReference type="InterPro" id="IPR051101">
    <property type="entry name" value="ZC3H12/N4BP1_RNase_Reg"/>
</dbReference>
<protein>
    <recommendedName>
        <fullName evidence="1">RNase NYN domain-containing protein</fullName>
    </recommendedName>
</protein>
<keyword evidence="3" id="KW-1185">Reference proteome</keyword>